<name>W6Y8Z6_COCC2</name>
<dbReference type="Proteomes" id="UP000053841">
    <property type="component" value="Unassembled WGS sequence"/>
</dbReference>
<evidence type="ECO:0000313" key="3">
    <source>
        <dbReference type="Proteomes" id="UP000053841"/>
    </source>
</evidence>
<dbReference type="KEGG" id="bze:COCCADRAFT_38124"/>
<dbReference type="AlphaFoldDB" id="W6Y8Z6"/>
<accession>W6Y8Z6</accession>
<dbReference type="OrthoDB" id="3691865at2759"/>
<evidence type="ECO:0000256" key="1">
    <source>
        <dbReference type="SAM" id="MobiDB-lite"/>
    </source>
</evidence>
<keyword evidence="3" id="KW-1185">Reference proteome</keyword>
<protein>
    <submittedName>
        <fullName evidence="2">Uncharacterized protein</fullName>
    </submittedName>
</protein>
<sequence>MSVCAWSFMGHGGCFRHRHDDDACAQHPRAHVERTITSSHSFPRQASSIESNPFHSFIQSLLQARLPQTRHHSGPANLSECTGFSSSPSSSSSKPAQPVQPIPSSASKQSLLKERDIRYESFTLRDNR</sequence>
<organism evidence="2 3">
    <name type="scientific">Cochliobolus carbonum (strain 26-R-13)</name>
    <name type="common">Maize leaf spot fungus</name>
    <name type="synonym">Bipolaris zeicola</name>
    <dbReference type="NCBI Taxonomy" id="930089"/>
    <lineage>
        <taxon>Eukaryota</taxon>
        <taxon>Fungi</taxon>
        <taxon>Dikarya</taxon>
        <taxon>Ascomycota</taxon>
        <taxon>Pezizomycotina</taxon>
        <taxon>Dothideomycetes</taxon>
        <taxon>Pleosporomycetidae</taxon>
        <taxon>Pleosporales</taxon>
        <taxon>Pleosporineae</taxon>
        <taxon>Pleosporaceae</taxon>
        <taxon>Bipolaris</taxon>
    </lineage>
</organism>
<dbReference type="HOGENOM" id="CLU_1959195_0_0_1"/>
<evidence type="ECO:0000313" key="2">
    <source>
        <dbReference type="EMBL" id="EUC31839.1"/>
    </source>
</evidence>
<gene>
    <name evidence="2" type="ORF">COCCADRAFT_38124</name>
</gene>
<feature type="region of interest" description="Disordered" evidence="1">
    <location>
        <begin position="65"/>
        <end position="128"/>
    </location>
</feature>
<reference evidence="2 3" key="1">
    <citation type="journal article" date="2013" name="PLoS Genet.">
        <title>Comparative genome structure, secondary metabolite, and effector coding capacity across Cochliobolus pathogens.</title>
        <authorList>
            <person name="Condon B.J."/>
            <person name="Leng Y."/>
            <person name="Wu D."/>
            <person name="Bushley K.E."/>
            <person name="Ohm R.A."/>
            <person name="Otillar R."/>
            <person name="Martin J."/>
            <person name="Schackwitz W."/>
            <person name="Grimwood J."/>
            <person name="MohdZainudin N."/>
            <person name="Xue C."/>
            <person name="Wang R."/>
            <person name="Manning V.A."/>
            <person name="Dhillon B."/>
            <person name="Tu Z.J."/>
            <person name="Steffenson B.J."/>
            <person name="Salamov A."/>
            <person name="Sun H."/>
            <person name="Lowry S."/>
            <person name="LaButti K."/>
            <person name="Han J."/>
            <person name="Copeland A."/>
            <person name="Lindquist E."/>
            <person name="Barry K."/>
            <person name="Schmutz J."/>
            <person name="Baker S.E."/>
            <person name="Ciuffetti L.M."/>
            <person name="Grigoriev I.V."/>
            <person name="Zhong S."/>
            <person name="Turgeon B.G."/>
        </authorList>
    </citation>
    <scope>NUCLEOTIDE SEQUENCE [LARGE SCALE GENOMIC DNA]</scope>
    <source>
        <strain evidence="2 3">26-R-13</strain>
    </source>
</reference>
<dbReference type="EMBL" id="KI964649">
    <property type="protein sequence ID" value="EUC31839.1"/>
    <property type="molecule type" value="Genomic_DNA"/>
</dbReference>
<dbReference type="GeneID" id="19148690"/>
<proteinExistence type="predicted"/>
<feature type="compositionally biased region" description="Basic and acidic residues" evidence="1">
    <location>
        <begin position="111"/>
        <end position="128"/>
    </location>
</feature>
<dbReference type="RefSeq" id="XP_007713857.1">
    <property type="nucleotide sequence ID" value="XM_007715667.1"/>
</dbReference>